<dbReference type="OrthoDB" id="1668230at2759"/>
<dbReference type="AlphaFoldDB" id="A0A550BSY4"/>
<dbReference type="SMART" id="SM00220">
    <property type="entry name" value="S_TKc"/>
    <property type="match status" value="1"/>
</dbReference>
<dbReference type="InterPro" id="IPR017441">
    <property type="entry name" value="Protein_kinase_ATP_BS"/>
</dbReference>
<keyword evidence="2" id="KW-0808">Transferase</keyword>
<dbReference type="InterPro" id="IPR051681">
    <property type="entry name" value="Ser/Thr_Kinases-Pseudokinases"/>
</dbReference>
<feature type="region of interest" description="Disordered" evidence="7">
    <location>
        <begin position="304"/>
        <end position="324"/>
    </location>
</feature>
<proteinExistence type="predicted"/>
<dbReference type="GO" id="GO:0004674">
    <property type="term" value="F:protein serine/threonine kinase activity"/>
    <property type="evidence" value="ECO:0007669"/>
    <property type="project" value="UniProtKB-KW"/>
</dbReference>
<evidence type="ECO:0000313" key="9">
    <source>
        <dbReference type="EMBL" id="TRM55658.1"/>
    </source>
</evidence>
<evidence type="ECO:0000313" key="10">
    <source>
        <dbReference type="Proteomes" id="UP000320762"/>
    </source>
</evidence>
<dbReference type="PANTHER" id="PTHR44329:SF288">
    <property type="entry name" value="MITOGEN-ACTIVATED PROTEIN KINASE KINASE KINASE 20"/>
    <property type="match status" value="1"/>
</dbReference>
<dbReference type="InterPro" id="IPR011009">
    <property type="entry name" value="Kinase-like_dom_sf"/>
</dbReference>
<comment type="caution">
    <text evidence="9">The sequence shown here is derived from an EMBL/GenBank/DDBJ whole genome shotgun (WGS) entry which is preliminary data.</text>
</comment>
<feature type="domain" description="Protein kinase" evidence="8">
    <location>
        <begin position="401"/>
        <end position="656"/>
    </location>
</feature>
<dbReference type="InterPro" id="IPR008271">
    <property type="entry name" value="Ser/Thr_kinase_AS"/>
</dbReference>
<evidence type="ECO:0000256" key="7">
    <source>
        <dbReference type="SAM" id="MobiDB-lite"/>
    </source>
</evidence>
<dbReference type="PROSITE" id="PS00108">
    <property type="entry name" value="PROTEIN_KINASE_ST"/>
    <property type="match status" value="1"/>
</dbReference>
<dbReference type="Gene3D" id="3.30.200.20">
    <property type="entry name" value="Phosphorylase Kinase, domain 1"/>
    <property type="match status" value="1"/>
</dbReference>
<keyword evidence="4" id="KW-0418">Kinase</keyword>
<dbReference type="InterPro" id="IPR000719">
    <property type="entry name" value="Prot_kinase_dom"/>
</dbReference>
<dbReference type="GO" id="GO:0007166">
    <property type="term" value="P:cell surface receptor signaling pathway"/>
    <property type="evidence" value="ECO:0007669"/>
    <property type="project" value="InterPro"/>
</dbReference>
<dbReference type="EMBL" id="VDMD01000105">
    <property type="protein sequence ID" value="TRM55658.1"/>
    <property type="molecule type" value="Genomic_DNA"/>
</dbReference>
<accession>A0A550BSY4</accession>
<dbReference type="CDD" id="cd21037">
    <property type="entry name" value="MLKL_NTD"/>
    <property type="match status" value="1"/>
</dbReference>
<dbReference type="Gene3D" id="1.10.510.10">
    <property type="entry name" value="Transferase(Phosphotransferase) domain 1"/>
    <property type="match status" value="1"/>
</dbReference>
<dbReference type="PROSITE" id="PS00107">
    <property type="entry name" value="PROTEIN_KINASE_ATP"/>
    <property type="match status" value="1"/>
</dbReference>
<evidence type="ECO:0000259" key="8">
    <source>
        <dbReference type="PROSITE" id="PS50011"/>
    </source>
</evidence>
<dbReference type="InterPro" id="IPR036537">
    <property type="entry name" value="Adaptor_Cbl_N_dom_sf"/>
</dbReference>
<dbReference type="PRINTS" id="PR00109">
    <property type="entry name" value="TYRKINASE"/>
</dbReference>
<keyword evidence="1" id="KW-0723">Serine/threonine-protein kinase</keyword>
<evidence type="ECO:0000256" key="5">
    <source>
        <dbReference type="ARBA" id="ARBA00022840"/>
    </source>
</evidence>
<evidence type="ECO:0000256" key="1">
    <source>
        <dbReference type="ARBA" id="ARBA00022527"/>
    </source>
</evidence>
<protein>
    <recommendedName>
        <fullName evidence="8">Protein kinase domain-containing protein</fullName>
    </recommendedName>
</protein>
<gene>
    <name evidence="9" type="ORF">BD626DRAFT_416005</name>
</gene>
<keyword evidence="5 6" id="KW-0067">ATP-binding</keyword>
<dbReference type="Gene3D" id="1.20.930.20">
    <property type="entry name" value="Adaptor protein Cbl, N-terminal domain"/>
    <property type="match status" value="1"/>
</dbReference>
<name>A0A550BSY4_9AGAR</name>
<evidence type="ECO:0000256" key="2">
    <source>
        <dbReference type="ARBA" id="ARBA00022679"/>
    </source>
</evidence>
<keyword evidence="10" id="KW-1185">Reference proteome</keyword>
<dbReference type="SUPFAM" id="SSF56112">
    <property type="entry name" value="Protein kinase-like (PK-like)"/>
    <property type="match status" value="1"/>
</dbReference>
<dbReference type="GO" id="GO:0005524">
    <property type="term" value="F:ATP binding"/>
    <property type="evidence" value="ECO:0007669"/>
    <property type="project" value="UniProtKB-UniRule"/>
</dbReference>
<keyword evidence="3 6" id="KW-0547">Nucleotide-binding</keyword>
<dbReference type="InterPro" id="IPR059179">
    <property type="entry name" value="MLKL-like_MCAfunc"/>
</dbReference>
<sequence length="1043" mass="114709">MLDTSTRQKAKNALNATADVAHETLALSVELLQLVPFPGLAEAAKTLLYIWDGVQIVDLNRMQCLRLTERCANILISVRDEVVEAVQAEAADRGMSATYPSVPADLEYPLRRLVDAFAQIQAFLQQEAHRPFIKRYLKRDDILRQLQGCDVALQDAVEAFGVSHFVITVSLLCRREIRALVLCRPRPLSLVSLLTPSSPVLDDVPLGSTFATPAGAERDLDSTALSLSRAEVAARLRAQRAREDAEDTRTDVADLRAIMRMAIAIPDDAALLQVLEVDGGEIPEAVRALQRALEGAFKKAKGGRALSRQESLQAASQMNKPEDAEGRGRLLGITRRGGVSSTMSAQMAREKGLASDAASPYNARDMLDREFMESGINAMKRMSRPGAPWDLPDWTITRYEIDREIKIGVGYFSDVYKGTWKGRAVAIKVLAPITPRKLFVREAAIWRTLRHKNVLPLCGASSAVEGGAWFLVSLYLPNGTLVEYLKRVDEDPADLLRYLLEIAEGMEYLHSRGILHGDLKAANVLVDDQHHAVISDFGQSERRSEVYRISGLSGVRQGTLRWQAPELLSGTSERITTETDAYAYAITAVEVLGFGRLPWGQLDDEAVRWAILSVSFDCVIPPSAGPALLALLQTCWEQNSSRRPMFSRVVRDVKRLRKQAGNLSEIYVCQHRRLLCNTASNSTPIPLPPPFLPSLLDFRAFPDVPYTSSSLASSLSAVQDENIRGEGEIGMSDSVIGPMLAGMTAGCPQGQESAGGGATEYVGRESSPPAMDILAEIKNERRYRLLLNHEYHPSLKLPLWTPTLVEVGAVGYLSRPAGRFVTLFNAFTPHHASDAMVRGLPPVTGYGMYRLCMKQVEKRGLAQRKLDAIVGFLTYRGRGGGASSQDVSRRYSYPLRSGHKAAYLCTEAATYRYLVSADAAKRWFISNVHHVLRAYGQDHHIGREDLLFVVGTVNAADYALFVSRAHPDGHAHFNVSAVPQPGQAWGTFTCDAAPDVLPGPSYNDPPLESLATSRVSKSGDPPRTVLLARLRFRPNVREPTTDL</sequence>
<dbReference type="Proteomes" id="UP000320762">
    <property type="component" value="Unassembled WGS sequence"/>
</dbReference>
<evidence type="ECO:0000256" key="3">
    <source>
        <dbReference type="ARBA" id="ARBA00022741"/>
    </source>
</evidence>
<reference evidence="9 10" key="1">
    <citation type="journal article" date="2019" name="New Phytol.">
        <title>Comparative genomics reveals unique wood-decay strategies and fruiting body development in the Schizophyllaceae.</title>
        <authorList>
            <person name="Almasi E."/>
            <person name="Sahu N."/>
            <person name="Krizsan K."/>
            <person name="Balint B."/>
            <person name="Kovacs G.M."/>
            <person name="Kiss B."/>
            <person name="Cseklye J."/>
            <person name="Drula E."/>
            <person name="Henrissat B."/>
            <person name="Nagy I."/>
            <person name="Chovatia M."/>
            <person name="Adam C."/>
            <person name="LaButti K."/>
            <person name="Lipzen A."/>
            <person name="Riley R."/>
            <person name="Grigoriev I.V."/>
            <person name="Nagy L.G."/>
        </authorList>
    </citation>
    <scope>NUCLEOTIDE SEQUENCE [LARGE SCALE GENOMIC DNA]</scope>
    <source>
        <strain evidence="9 10">NL-1724</strain>
    </source>
</reference>
<dbReference type="STRING" id="97359.A0A550BSY4"/>
<dbReference type="Pfam" id="PF07714">
    <property type="entry name" value="PK_Tyr_Ser-Thr"/>
    <property type="match status" value="1"/>
</dbReference>
<dbReference type="PROSITE" id="PS50011">
    <property type="entry name" value="PROTEIN_KINASE_DOM"/>
    <property type="match status" value="1"/>
</dbReference>
<feature type="compositionally biased region" description="Polar residues" evidence="7">
    <location>
        <begin position="308"/>
        <end position="319"/>
    </location>
</feature>
<evidence type="ECO:0000256" key="4">
    <source>
        <dbReference type="ARBA" id="ARBA00022777"/>
    </source>
</evidence>
<dbReference type="InterPro" id="IPR001245">
    <property type="entry name" value="Ser-Thr/Tyr_kinase_cat_dom"/>
</dbReference>
<evidence type="ECO:0000256" key="6">
    <source>
        <dbReference type="PROSITE-ProRule" id="PRU10141"/>
    </source>
</evidence>
<organism evidence="9 10">
    <name type="scientific">Schizophyllum amplum</name>
    <dbReference type="NCBI Taxonomy" id="97359"/>
    <lineage>
        <taxon>Eukaryota</taxon>
        <taxon>Fungi</taxon>
        <taxon>Dikarya</taxon>
        <taxon>Basidiomycota</taxon>
        <taxon>Agaricomycotina</taxon>
        <taxon>Agaricomycetes</taxon>
        <taxon>Agaricomycetidae</taxon>
        <taxon>Agaricales</taxon>
        <taxon>Schizophyllaceae</taxon>
        <taxon>Schizophyllum</taxon>
    </lineage>
</organism>
<dbReference type="PANTHER" id="PTHR44329">
    <property type="entry name" value="SERINE/THREONINE-PROTEIN KINASE TNNI3K-RELATED"/>
    <property type="match status" value="1"/>
</dbReference>
<feature type="binding site" evidence="6">
    <location>
        <position position="437"/>
    </location>
    <ligand>
        <name>ATP</name>
        <dbReference type="ChEBI" id="CHEBI:30616"/>
    </ligand>
</feature>